<keyword evidence="6" id="KW-1185">Reference proteome</keyword>
<dbReference type="Pfam" id="PF01239">
    <property type="entry name" value="PPTA"/>
    <property type="match status" value="2"/>
</dbReference>
<evidence type="ECO:0000256" key="3">
    <source>
        <dbReference type="ARBA" id="ARBA00022679"/>
    </source>
</evidence>
<dbReference type="AlphaFoldDB" id="A0A9C7URX2"/>
<protein>
    <recommendedName>
        <fullName evidence="7">Protein prenyltransferase alpha subunit repeat-containing protein 1</fullName>
    </recommendedName>
</protein>
<dbReference type="OrthoDB" id="5358702at2759"/>
<comment type="similarity">
    <text evidence="1">Belongs to the protein prenyltransferase subunit alpha family.</text>
</comment>
<dbReference type="EMBL" id="BQMJ01000037">
    <property type="protein sequence ID" value="GJQ12847.1"/>
    <property type="molecule type" value="Genomic_DNA"/>
</dbReference>
<evidence type="ECO:0000256" key="1">
    <source>
        <dbReference type="ARBA" id="ARBA00006734"/>
    </source>
</evidence>
<reference evidence="5" key="1">
    <citation type="journal article" date="2022" name="Proc. Natl. Acad. Sci. U.S.A.">
        <title>Life cycle and functional genomics of the unicellular red alga Galdieria for elucidating algal and plant evolution and industrial use.</title>
        <authorList>
            <person name="Hirooka S."/>
            <person name="Itabashi T."/>
            <person name="Ichinose T.M."/>
            <person name="Onuma R."/>
            <person name="Fujiwara T."/>
            <person name="Yamashita S."/>
            <person name="Jong L.W."/>
            <person name="Tomita R."/>
            <person name="Iwane A.H."/>
            <person name="Miyagishima S.Y."/>
        </authorList>
    </citation>
    <scope>NUCLEOTIDE SEQUENCE</scope>
    <source>
        <strain evidence="5">NBRC 102759</strain>
    </source>
</reference>
<dbReference type="InterPro" id="IPR002088">
    <property type="entry name" value="Prenyl_trans_a"/>
</dbReference>
<name>A0A9C7URX2_9RHOD</name>
<dbReference type="PANTHER" id="PTHR11129:SF3">
    <property type="entry name" value="PROTEIN PRENYLTRANSFERASE ALPHA SUBUNIT REPEAT-CONTAINING PROTEIN 1"/>
    <property type="match status" value="1"/>
</dbReference>
<dbReference type="PANTHER" id="PTHR11129">
    <property type="entry name" value="PROTEIN FARNESYLTRANSFERASE ALPHA SUBUNIT/RAB GERANYLGERANYL TRANSFERASE ALPHA SUBUNIT"/>
    <property type="match status" value="1"/>
</dbReference>
<evidence type="ECO:0000313" key="5">
    <source>
        <dbReference type="EMBL" id="GJQ12847.1"/>
    </source>
</evidence>
<evidence type="ECO:0000256" key="2">
    <source>
        <dbReference type="ARBA" id="ARBA00022602"/>
    </source>
</evidence>
<accession>A0A9C7URX2</accession>
<comment type="caution">
    <text evidence="5">The sequence shown here is derived from an EMBL/GenBank/DDBJ whole genome shotgun (WGS) entry which is preliminary data.</text>
</comment>
<sequence length="350" mass="41789">MADSTCELPPPPPPEISKQLSIVLRAVELYEYSELEVIPVTWSDTAEDTLDCEMKEDILVIQGSQLLVVYVEALQLFNRFCQHLKRGSLSEHWRLWDCLSRFLLFVQPDQSTIWNFRKFLLLQNLVSYDLELQVNRIALKRNAKTSEVWQHRKWILAQAAHIVIHSDFIERELELCSFLVNRFEKPYHVWYYRWWLVHSYIGVLSKDFVMQEYHTIKLSIQQHVSDHGAYFYRQKLLLYLLNNQNTPDDCFVLLNSEWNWTHSIIKMLDRSFVSPFSYTQFIYSCCYCWLDNGNSQQRYLMDTIYKILKYYTIGNQQDDKILSTMLSKMSQQLCQNGKKIFHKDERATTK</sequence>
<dbReference type="SUPFAM" id="SSF48439">
    <property type="entry name" value="Protein prenylyltransferase"/>
    <property type="match status" value="1"/>
</dbReference>
<keyword evidence="3" id="KW-0808">Transferase</keyword>
<dbReference type="Proteomes" id="UP001061958">
    <property type="component" value="Unassembled WGS sequence"/>
</dbReference>
<evidence type="ECO:0008006" key="7">
    <source>
        <dbReference type="Google" id="ProtNLM"/>
    </source>
</evidence>
<evidence type="ECO:0000313" key="6">
    <source>
        <dbReference type="Proteomes" id="UP001061958"/>
    </source>
</evidence>
<evidence type="ECO:0000256" key="4">
    <source>
        <dbReference type="ARBA" id="ARBA00022737"/>
    </source>
</evidence>
<dbReference type="Gene3D" id="1.25.40.120">
    <property type="entry name" value="Protein prenylyltransferase"/>
    <property type="match status" value="1"/>
</dbReference>
<dbReference type="GO" id="GO:0005737">
    <property type="term" value="C:cytoplasm"/>
    <property type="evidence" value="ECO:0007669"/>
    <property type="project" value="TreeGrafter"/>
</dbReference>
<dbReference type="GO" id="GO:0008318">
    <property type="term" value="F:protein prenyltransferase activity"/>
    <property type="evidence" value="ECO:0007669"/>
    <property type="project" value="InterPro"/>
</dbReference>
<keyword evidence="2" id="KW-0637">Prenyltransferase</keyword>
<reference evidence="5" key="2">
    <citation type="submission" date="2022-01" db="EMBL/GenBank/DDBJ databases">
        <authorList>
            <person name="Hirooka S."/>
            <person name="Miyagishima S.Y."/>
        </authorList>
    </citation>
    <scope>NUCLEOTIDE SEQUENCE</scope>
    <source>
        <strain evidence="5">NBRC 102759</strain>
    </source>
</reference>
<gene>
    <name evidence="5" type="ORF">GpartN1_g4638.t1</name>
</gene>
<dbReference type="PROSITE" id="PS51147">
    <property type="entry name" value="PFTA"/>
    <property type="match status" value="1"/>
</dbReference>
<organism evidence="5 6">
    <name type="scientific">Galdieria partita</name>
    <dbReference type="NCBI Taxonomy" id="83374"/>
    <lineage>
        <taxon>Eukaryota</taxon>
        <taxon>Rhodophyta</taxon>
        <taxon>Bangiophyceae</taxon>
        <taxon>Galdieriales</taxon>
        <taxon>Galdieriaceae</taxon>
        <taxon>Galdieria</taxon>
    </lineage>
</organism>
<keyword evidence="4" id="KW-0677">Repeat</keyword>
<proteinExistence type="inferred from homology"/>